<protein>
    <recommendedName>
        <fullName evidence="1">Smr domain-containing protein</fullName>
    </recommendedName>
</protein>
<dbReference type="EMBL" id="JALLAZ020001244">
    <property type="protein sequence ID" value="KAL3778052.1"/>
    <property type="molecule type" value="Genomic_DNA"/>
</dbReference>
<dbReference type="PROSITE" id="PS50828">
    <property type="entry name" value="SMR"/>
    <property type="match status" value="1"/>
</dbReference>
<dbReference type="Pfam" id="PF01713">
    <property type="entry name" value="Smr"/>
    <property type="match status" value="1"/>
</dbReference>
<dbReference type="InterPro" id="IPR002625">
    <property type="entry name" value="Smr_dom"/>
</dbReference>
<proteinExistence type="predicted"/>
<evidence type="ECO:0000313" key="3">
    <source>
        <dbReference type="Proteomes" id="UP001530315"/>
    </source>
</evidence>
<feature type="domain" description="Smr" evidence="1">
    <location>
        <begin position="11"/>
        <end position="81"/>
    </location>
</feature>
<dbReference type="AlphaFoldDB" id="A0ABD3NQG6"/>
<dbReference type="SUPFAM" id="SSF160443">
    <property type="entry name" value="SMR domain-like"/>
    <property type="match status" value="1"/>
</dbReference>
<comment type="caution">
    <text evidence="2">The sequence shown here is derived from an EMBL/GenBank/DDBJ whole genome shotgun (WGS) entry which is preliminary data.</text>
</comment>
<dbReference type="Proteomes" id="UP001530315">
    <property type="component" value="Unassembled WGS sequence"/>
</dbReference>
<organism evidence="2 3">
    <name type="scientific">Stephanodiscus triporus</name>
    <dbReference type="NCBI Taxonomy" id="2934178"/>
    <lineage>
        <taxon>Eukaryota</taxon>
        <taxon>Sar</taxon>
        <taxon>Stramenopiles</taxon>
        <taxon>Ochrophyta</taxon>
        <taxon>Bacillariophyta</taxon>
        <taxon>Coscinodiscophyceae</taxon>
        <taxon>Thalassiosirophycidae</taxon>
        <taxon>Stephanodiscales</taxon>
        <taxon>Stephanodiscaceae</taxon>
        <taxon>Stephanodiscus</taxon>
    </lineage>
</organism>
<dbReference type="Gene3D" id="3.30.1370.110">
    <property type="match status" value="1"/>
</dbReference>
<sequence>MSQPPSLTTSLDLHGKLVVDAISEVTLFLERIRRRTCVNSSTGRSGAQNVLFVQIITGSGSHSPHGPVLRSAVQALLEKRCMNWRLECGGGSFQVDALSGYDLYDPGPATDSKVLIAGADEFHQLASSRRSYTAGSYGEI</sequence>
<name>A0ABD3NQG6_9STRA</name>
<reference evidence="2 3" key="1">
    <citation type="submission" date="2024-10" db="EMBL/GenBank/DDBJ databases">
        <title>Updated reference genomes for cyclostephanoid diatoms.</title>
        <authorList>
            <person name="Roberts W.R."/>
            <person name="Alverson A.J."/>
        </authorList>
    </citation>
    <scope>NUCLEOTIDE SEQUENCE [LARGE SCALE GENOMIC DNA]</scope>
    <source>
        <strain evidence="2 3">AJA276-08</strain>
    </source>
</reference>
<gene>
    <name evidence="2" type="ORF">ACHAW5_011123</name>
</gene>
<dbReference type="InterPro" id="IPR036063">
    <property type="entry name" value="Smr_dom_sf"/>
</dbReference>
<accession>A0ABD3NQG6</accession>
<dbReference type="SMART" id="SM00463">
    <property type="entry name" value="SMR"/>
    <property type="match status" value="1"/>
</dbReference>
<keyword evidence="3" id="KW-1185">Reference proteome</keyword>
<evidence type="ECO:0000313" key="2">
    <source>
        <dbReference type="EMBL" id="KAL3778052.1"/>
    </source>
</evidence>
<evidence type="ECO:0000259" key="1">
    <source>
        <dbReference type="PROSITE" id="PS50828"/>
    </source>
</evidence>